<name>A0A151JU98_9HYME</name>
<proteinExistence type="predicted"/>
<dbReference type="STRING" id="34720.A0A151JU98"/>
<reference evidence="2 3" key="1">
    <citation type="submission" date="2016-03" db="EMBL/GenBank/DDBJ databases">
        <title>Trachymyrmex septentrionalis WGS genome.</title>
        <authorList>
            <person name="Nygaard S."/>
            <person name="Hu H."/>
            <person name="Boomsma J."/>
            <person name="Zhang G."/>
        </authorList>
    </citation>
    <scope>NUCLEOTIDE SEQUENCE [LARGE SCALE GENOMIC DNA]</scope>
    <source>
        <strain evidence="2">Tsep2-gDNA-1</strain>
        <tissue evidence="2">Whole body</tissue>
    </source>
</reference>
<feature type="domain" description="DUF8207" evidence="1">
    <location>
        <begin position="1"/>
        <end position="40"/>
    </location>
</feature>
<sequence>MHKYKSMLLVTNAHKYKYHSQGRLLSNRGYKYKHVIAPLMSVIPKKQKKSGKGLPHAMTLKDNAIDYVHWDDSNELVDQNISSEKRRLVEKLHAPVRRNFLRRRVIIRGYDDLWQADIVEMRSYLSFNSGYHCILTVINVEQVRVSRSAQEQGWKRDG</sequence>
<accession>A0A151JU98</accession>
<dbReference type="EMBL" id="KQ981754">
    <property type="protein sequence ID" value="KYN36136.1"/>
    <property type="molecule type" value="Genomic_DNA"/>
</dbReference>
<organism evidence="2 3">
    <name type="scientific">Trachymyrmex septentrionalis</name>
    <dbReference type="NCBI Taxonomy" id="34720"/>
    <lineage>
        <taxon>Eukaryota</taxon>
        <taxon>Metazoa</taxon>
        <taxon>Ecdysozoa</taxon>
        <taxon>Arthropoda</taxon>
        <taxon>Hexapoda</taxon>
        <taxon>Insecta</taxon>
        <taxon>Pterygota</taxon>
        <taxon>Neoptera</taxon>
        <taxon>Endopterygota</taxon>
        <taxon>Hymenoptera</taxon>
        <taxon>Apocrita</taxon>
        <taxon>Aculeata</taxon>
        <taxon>Formicoidea</taxon>
        <taxon>Formicidae</taxon>
        <taxon>Myrmicinae</taxon>
        <taxon>Trachymyrmex</taxon>
    </lineage>
</organism>
<keyword evidence="3" id="KW-1185">Reference proteome</keyword>
<gene>
    <name evidence="2" type="ORF">ALC56_09511</name>
</gene>
<dbReference type="Proteomes" id="UP000078541">
    <property type="component" value="Unassembled WGS sequence"/>
</dbReference>
<protein>
    <recommendedName>
        <fullName evidence="1">DUF8207 domain-containing protein</fullName>
    </recommendedName>
</protein>
<evidence type="ECO:0000313" key="2">
    <source>
        <dbReference type="EMBL" id="KYN36136.1"/>
    </source>
</evidence>
<evidence type="ECO:0000259" key="1">
    <source>
        <dbReference type="Pfam" id="PF26634"/>
    </source>
</evidence>
<dbReference type="InterPro" id="IPR058520">
    <property type="entry name" value="DUF8207"/>
</dbReference>
<evidence type="ECO:0000313" key="3">
    <source>
        <dbReference type="Proteomes" id="UP000078541"/>
    </source>
</evidence>
<dbReference type="Pfam" id="PF26634">
    <property type="entry name" value="DUF8207"/>
    <property type="match status" value="1"/>
</dbReference>
<dbReference type="AlphaFoldDB" id="A0A151JU98"/>